<evidence type="ECO:0000313" key="2">
    <source>
        <dbReference type="Proteomes" id="UP001064489"/>
    </source>
</evidence>
<comment type="caution">
    <text evidence="1">The sequence shown here is derived from an EMBL/GenBank/DDBJ whole genome shotgun (WGS) entry which is preliminary data.</text>
</comment>
<dbReference type="AlphaFoldDB" id="A0AAD5JD76"/>
<proteinExistence type="predicted"/>
<evidence type="ECO:0000313" key="1">
    <source>
        <dbReference type="EMBL" id="KAI9194240.1"/>
    </source>
</evidence>
<name>A0AAD5JD76_ACENE</name>
<gene>
    <name evidence="1" type="ORF">LWI28_004357</name>
</gene>
<accession>A0AAD5JD76</accession>
<protein>
    <submittedName>
        <fullName evidence="1">Uncharacterized protein</fullName>
    </submittedName>
</protein>
<sequence>MDRNEHLYSFDLSVSGHVLGAYWLVSADVFALSRTVGSDMTSLEYVPMATIVGLGYSGPSQLGSGWPVSWACERPPCGRQDEVVDMWRLGNATVASFVFRWFASLKHQVLFRRQVRVQIHQGLNLLSFPRARPDNYRDGYNSEEFIRNEIYHMRFAINHVREKKVDKAKLRRITTDFLITESVELRIPKDGGQASNPESDSMAFHLTFLEIGTRLLLQPYIRRVLMEIVIALT</sequence>
<dbReference type="EMBL" id="JAJSOW010000003">
    <property type="protein sequence ID" value="KAI9194240.1"/>
    <property type="molecule type" value="Genomic_DNA"/>
</dbReference>
<reference evidence="1" key="1">
    <citation type="journal article" date="2022" name="Plant J.">
        <title>Strategies of tolerance reflected in two North American maple genomes.</title>
        <authorList>
            <person name="McEvoy S.L."/>
            <person name="Sezen U.U."/>
            <person name="Trouern-Trend A."/>
            <person name="McMahon S.M."/>
            <person name="Schaberg P.G."/>
            <person name="Yang J."/>
            <person name="Wegrzyn J.L."/>
            <person name="Swenson N.G."/>
        </authorList>
    </citation>
    <scope>NUCLEOTIDE SEQUENCE</scope>
    <source>
        <strain evidence="1">91603</strain>
    </source>
</reference>
<reference evidence="1" key="2">
    <citation type="submission" date="2023-02" db="EMBL/GenBank/DDBJ databases">
        <authorList>
            <person name="Swenson N.G."/>
            <person name="Wegrzyn J.L."/>
            <person name="Mcevoy S.L."/>
        </authorList>
    </citation>
    <scope>NUCLEOTIDE SEQUENCE</scope>
    <source>
        <strain evidence="1">91603</strain>
        <tissue evidence="1">Leaf</tissue>
    </source>
</reference>
<organism evidence="1 2">
    <name type="scientific">Acer negundo</name>
    <name type="common">Box elder</name>
    <dbReference type="NCBI Taxonomy" id="4023"/>
    <lineage>
        <taxon>Eukaryota</taxon>
        <taxon>Viridiplantae</taxon>
        <taxon>Streptophyta</taxon>
        <taxon>Embryophyta</taxon>
        <taxon>Tracheophyta</taxon>
        <taxon>Spermatophyta</taxon>
        <taxon>Magnoliopsida</taxon>
        <taxon>eudicotyledons</taxon>
        <taxon>Gunneridae</taxon>
        <taxon>Pentapetalae</taxon>
        <taxon>rosids</taxon>
        <taxon>malvids</taxon>
        <taxon>Sapindales</taxon>
        <taxon>Sapindaceae</taxon>
        <taxon>Hippocastanoideae</taxon>
        <taxon>Acereae</taxon>
        <taxon>Acer</taxon>
    </lineage>
</organism>
<keyword evidence="2" id="KW-1185">Reference proteome</keyword>
<dbReference type="Proteomes" id="UP001064489">
    <property type="component" value="Chromosome 1"/>
</dbReference>